<feature type="compositionally biased region" description="Pro residues" evidence="1">
    <location>
        <begin position="81"/>
        <end position="90"/>
    </location>
</feature>
<keyword evidence="3" id="KW-1185">Reference proteome</keyword>
<feature type="compositionally biased region" description="Acidic residues" evidence="1">
    <location>
        <begin position="133"/>
        <end position="144"/>
    </location>
</feature>
<dbReference type="PANTHER" id="PTHR34539:SF19">
    <property type="entry name" value="T6J4.11 PROTEIN"/>
    <property type="match status" value="1"/>
</dbReference>
<gene>
    <name evidence="2" type="ORF">SI8410_09012805</name>
</gene>
<dbReference type="Proteomes" id="UP000663760">
    <property type="component" value="Chromosome 9"/>
</dbReference>
<dbReference type="AlphaFoldDB" id="A0A7I8KWD8"/>
<evidence type="ECO:0000313" key="2">
    <source>
        <dbReference type="EMBL" id="CAA7402127.1"/>
    </source>
</evidence>
<feature type="region of interest" description="Disordered" evidence="1">
    <location>
        <begin position="77"/>
        <end position="101"/>
    </location>
</feature>
<organism evidence="2 3">
    <name type="scientific">Spirodela intermedia</name>
    <name type="common">Intermediate duckweed</name>
    <dbReference type="NCBI Taxonomy" id="51605"/>
    <lineage>
        <taxon>Eukaryota</taxon>
        <taxon>Viridiplantae</taxon>
        <taxon>Streptophyta</taxon>
        <taxon>Embryophyta</taxon>
        <taxon>Tracheophyta</taxon>
        <taxon>Spermatophyta</taxon>
        <taxon>Magnoliopsida</taxon>
        <taxon>Liliopsida</taxon>
        <taxon>Araceae</taxon>
        <taxon>Lemnoideae</taxon>
        <taxon>Spirodela</taxon>
    </lineage>
</organism>
<accession>A0A7I8KWD8</accession>
<dbReference type="OrthoDB" id="785381at2759"/>
<protein>
    <submittedName>
        <fullName evidence="2">Uncharacterized protein</fullName>
    </submittedName>
</protein>
<sequence length="226" mass="23458">MADCIADAGANPAKRQWGGAEVQPPEEEIPEAKRLRAADLILLDILEEVDSTDRPLASSAAGDLDTVLKSFQEEICAAAPPSSPPPPPPGGEEAMAASDSDDCAVQPDLSYLLEASDDELGLPPTIVPTSSSDEGEATAEGDLGEEVKPEAALFAPQIWGFDDEIPCYCDPLDLGLGQEDDENAAAAAAAGGALLDGGLFDYADVGPFGPSDFLDYSWRPESLPAV</sequence>
<dbReference type="EMBL" id="LR746272">
    <property type="protein sequence ID" value="CAA7402127.1"/>
    <property type="molecule type" value="Genomic_DNA"/>
</dbReference>
<feature type="region of interest" description="Disordered" evidence="1">
    <location>
        <begin position="1"/>
        <end position="31"/>
    </location>
</feature>
<name>A0A7I8KWD8_SPIIN</name>
<feature type="region of interest" description="Disordered" evidence="1">
    <location>
        <begin position="115"/>
        <end position="149"/>
    </location>
</feature>
<evidence type="ECO:0000313" key="3">
    <source>
        <dbReference type="Proteomes" id="UP000663760"/>
    </source>
</evidence>
<reference evidence="2" key="1">
    <citation type="submission" date="2020-02" db="EMBL/GenBank/DDBJ databases">
        <authorList>
            <person name="Scholz U."/>
            <person name="Mascher M."/>
            <person name="Fiebig A."/>
        </authorList>
    </citation>
    <scope>NUCLEOTIDE SEQUENCE</scope>
</reference>
<proteinExistence type="predicted"/>
<dbReference type="PANTHER" id="PTHR34539">
    <property type="entry name" value="T6J4.11 PROTEIN"/>
    <property type="match status" value="1"/>
</dbReference>
<evidence type="ECO:0000256" key="1">
    <source>
        <dbReference type="SAM" id="MobiDB-lite"/>
    </source>
</evidence>